<dbReference type="NCBIfam" id="TIGR01509">
    <property type="entry name" value="HAD-SF-IA-v3"/>
    <property type="match status" value="1"/>
</dbReference>
<reference evidence="1" key="1">
    <citation type="submission" date="2022-03" db="EMBL/GenBank/DDBJ databases">
        <title>De novo assembled genomes of Belliella spp. (Cyclobacteriaceae) strains.</title>
        <authorList>
            <person name="Szabo A."/>
            <person name="Korponai K."/>
            <person name="Felfoldi T."/>
        </authorList>
    </citation>
    <scope>NUCLEOTIDE SEQUENCE</scope>
    <source>
        <strain evidence="1">DSM 107340</strain>
    </source>
</reference>
<organism evidence="1 2">
    <name type="scientific">Belliella calami</name>
    <dbReference type="NCBI Taxonomy" id="2923436"/>
    <lineage>
        <taxon>Bacteria</taxon>
        <taxon>Pseudomonadati</taxon>
        <taxon>Bacteroidota</taxon>
        <taxon>Cytophagia</taxon>
        <taxon>Cytophagales</taxon>
        <taxon>Cyclobacteriaceae</taxon>
        <taxon>Belliella</taxon>
    </lineage>
</organism>
<dbReference type="PANTHER" id="PTHR43611:SF3">
    <property type="entry name" value="FLAVIN MONONUCLEOTIDE HYDROLASE 1, CHLOROPLATIC"/>
    <property type="match status" value="1"/>
</dbReference>
<dbReference type="Pfam" id="PF00702">
    <property type="entry name" value="Hydrolase"/>
    <property type="match status" value="1"/>
</dbReference>
<dbReference type="SUPFAM" id="SSF56784">
    <property type="entry name" value="HAD-like"/>
    <property type="match status" value="1"/>
</dbReference>
<dbReference type="SFLD" id="SFLDG01129">
    <property type="entry name" value="C1.5:_HAD__Beta-PGM__Phosphata"/>
    <property type="match status" value="1"/>
</dbReference>
<name>A0ABS9UIL6_9BACT</name>
<dbReference type="PRINTS" id="PR00413">
    <property type="entry name" value="HADHALOGNASE"/>
</dbReference>
<dbReference type="Gene3D" id="3.40.50.1000">
    <property type="entry name" value="HAD superfamily/HAD-like"/>
    <property type="match status" value="1"/>
</dbReference>
<sequence length="210" mass="24649">MKNLKNIDFLLFDLGNVIIDIDYQFTFNELNKLLPENKNHLVQLFFPSNFHKLYEKGLISSEKFRDEVRLHFQEDWSDTQINQIWNSLLKDIPKERIDLIKSLRSDYGLAVLSNTNEIHIEKVNEILAEHHDLPSLHPLFDEVYFSHDLQLAKPSEEIYEVVANKLNTDPSKILFFDDLEENLLGARTVGYQTHLINHPKGLISFFENVL</sequence>
<dbReference type="RefSeq" id="WP_241272970.1">
    <property type="nucleotide sequence ID" value="NZ_JAKZGS010000001.1"/>
</dbReference>
<dbReference type="InterPro" id="IPR023214">
    <property type="entry name" value="HAD_sf"/>
</dbReference>
<dbReference type="Proteomes" id="UP001165488">
    <property type="component" value="Unassembled WGS sequence"/>
</dbReference>
<dbReference type="InterPro" id="IPR036412">
    <property type="entry name" value="HAD-like_sf"/>
</dbReference>
<evidence type="ECO:0000313" key="2">
    <source>
        <dbReference type="Proteomes" id="UP001165488"/>
    </source>
</evidence>
<keyword evidence="2" id="KW-1185">Reference proteome</keyword>
<gene>
    <name evidence="1" type="ORF">MM236_00550</name>
</gene>
<dbReference type="PANTHER" id="PTHR43611">
    <property type="entry name" value="ALPHA-D-GLUCOSE 1-PHOSPHATE PHOSPHATASE"/>
    <property type="match status" value="1"/>
</dbReference>
<comment type="caution">
    <text evidence="1">The sequence shown here is derived from an EMBL/GenBank/DDBJ whole genome shotgun (WGS) entry which is preliminary data.</text>
</comment>
<dbReference type="InterPro" id="IPR006439">
    <property type="entry name" value="HAD-SF_hydro_IA"/>
</dbReference>
<dbReference type="InterPro" id="IPR023198">
    <property type="entry name" value="PGP-like_dom2"/>
</dbReference>
<accession>A0ABS9UIL6</accession>
<dbReference type="SFLD" id="SFLDS00003">
    <property type="entry name" value="Haloacid_Dehalogenase"/>
    <property type="match status" value="1"/>
</dbReference>
<protein>
    <submittedName>
        <fullName evidence="1">HAD family phosphatase</fullName>
    </submittedName>
</protein>
<dbReference type="Gene3D" id="1.10.150.240">
    <property type="entry name" value="Putative phosphatase, domain 2"/>
    <property type="match status" value="1"/>
</dbReference>
<evidence type="ECO:0000313" key="1">
    <source>
        <dbReference type="EMBL" id="MCH7396449.1"/>
    </source>
</evidence>
<dbReference type="CDD" id="cd02603">
    <property type="entry name" value="HAD_sEH-N_like"/>
    <property type="match status" value="1"/>
</dbReference>
<proteinExistence type="predicted"/>
<dbReference type="EMBL" id="JAKZGS010000001">
    <property type="protein sequence ID" value="MCH7396449.1"/>
    <property type="molecule type" value="Genomic_DNA"/>
</dbReference>